<keyword evidence="4" id="KW-1185">Reference proteome</keyword>
<evidence type="ECO:0008006" key="5">
    <source>
        <dbReference type="Google" id="ProtNLM"/>
    </source>
</evidence>
<dbReference type="Proteomes" id="UP000221165">
    <property type="component" value="Unassembled WGS sequence"/>
</dbReference>
<accession>A0A2C6L1E0</accession>
<feature type="chain" id="PRO_5012699771" description="Transmembrane protein" evidence="2">
    <location>
        <begin position="20"/>
        <end position="132"/>
    </location>
</feature>
<feature type="region of interest" description="Disordered" evidence="1">
    <location>
        <begin position="109"/>
        <end position="132"/>
    </location>
</feature>
<comment type="caution">
    <text evidence="3">The sequence shown here is derived from an EMBL/GenBank/DDBJ whole genome shotgun (WGS) entry which is preliminary data.</text>
</comment>
<dbReference type="VEuPathDB" id="ToxoDB:CSUI_003307"/>
<evidence type="ECO:0000313" key="3">
    <source>
        <dbReference type="EMBL" id="PHJ22857.1"/>
    </source>
</evidence>
<proteinExistence type="predicted"/>
<protein>
    <recommendedName>
        <fullName evidence="5">Transmembrane protein</fullName>
    </recommendedName>
</protein>
<keyword evidence="2" id="KW-0732">Signal</keyword>
<feature type="non-terminal residue" evidence="3">
    <location>
        <position position="1"/>
    </location>
</feature>
<evidence type="ECO:0000256" key="1">
    <source>
        <dbReference type="SAM" id="MobiDB-lite"/>
    </source>
</evidence>
<dbReference type="GeneID" id="94426716"/>
<evidence type="ECO:0000313" key="4">
    <source>
        <dbReference type="Proteomes" id="UP000221165"/>
    </source>
</evidence>
<name>A0A2C6L1E0_9APIC</name>
<sequence>GRVTLSALLTLLNWPCCYIQGRAPVRVPGRQWFERCALCIVFYTFLVGARKTLRWLYSCVLSRHLSKHASGNAPPASRRLLPAFVPGVTGMLGNFSPPLLGLGQLEGEVESGSPKRYRDSREWSSNDFTAAT</sequence>
<dbReference type="AlphaFoldDB" id="A0A2C6L1E0"/>
<evidence type="ECO:0000256" key="2">
    <source>
        <dbReference type="SAM" id="SignalP"/>
    </source>
</evidence>
<organism evidence="3 4">
    <name type="scientific">Cystoisospora suis</name>
    <dbReference type="NCBI Taxonomy" id="483139"/>
    <lineage>
        <taxon>Eukaryota</taxon>
        <taxon>Sar</taxon>
        <taxon>Alveolata</taxon>
        <taxon>Apicomplexa</taxon>
        <taxon>Conoidasida</taxon>
        <taxon>Coccidia</taxon>
        <taxon>Eucoccidiorida</taxon>
        <taxon>Eimeriorina</taxon>
        <taxon>Sarcocystidae</taxon>
        <taxon>Cystoisospora</taxon>
    </lineage>
</organism>
<reference evidence="3 4" key="1">
    <citation type="journal article" date="2017" name="Int. J. Parasitol.">
        <title>The genome of the protozoan parasite Cystoisospora suis and a reverse vaccinology approach to identify vaccine candidates.</title>
        <authorList>
            <person name="Palmieri N."/>
            <person name="Shrestha A."/>
            <person name="Ruttkowski B."/>
            <person name="Beck T."/>
            <person name="Vogl C."/>
            <person name="Tomley F."/>
            <person name="Blake D.P."/>
            <person name="Joachim A."/>
        </authorList>
    </citation>
    <scope>NUCLEOTIDE SEQUENCE [LARGE SCALE GENOMIC DNA]</scope>
    <source>
        <strain evidence="3 4">Wien I</strain>
    </source>
</reference>
<dbReference type="RefSeq" id="XP_067924534.1">
    <property type="nucleotide sequence ID" value="XM_068063505.1"/>
</dbReference>
<gene>
    <name evidence="3" type="ORF">CSUI_003307</name>
</gene>
<dbReference type="EMBL" id="MIGC01001439">
    <property type="protein sequence ID" value="PHJ22857.1"/>
    <property type="molecule type" value="Genomic_DNA"/>
</dbReference>
<feature type="signal peptide" evidence="2">
    <location>
        <begin position="1"/>
        <end position="19"/>
    </location>
</feature>